<proteinExistence type="predicted"/>
<evidence type="ECO:0000313" key="2">
    <source>
        <dbReference type="EMBL" id="CDJ40709.1"/>
    </source>
</evidence>
<dbReference type="Proteomes" id="UP000030747">
    <property type="component" value="Unassembled WGS sequence"/>
</dbReference>
<protein>
    <submittedName>
        <fullName evidence="2">Uncharacterized protein</fullName>
    </submittedName>
</protein>
<reference evidence="2" key="2">
    <citation type="submission" date="2013-10" db="EMBL/GenBank/DDBJ databases">
        <authorList>
            <person name="Aslett M."/>
        </authorList>
    </citation>
    <scope>NUCLEOTIDE SEQUENCE [LARGE SCALE GENOMIC DNA]</scope>
    <source>
        <strain evidence="2">Houghton</strain>
    </source>
</reference>
<organism evidence="2 3">
    <name type="scientific">Eimeria tenella</name>
    <name type="common">Coccidian parasite</name>
    <dbReference type="NCBI Taxonomy" id="5802"/>
    <lineage>
        <taxon>Eukaryota</taxon>
        <taxon>Sar</taxon>
        <taxon>Alveolata</taxon>
        <taxon>Apicomplexa</taxon>
        <taxon>Conoidasida</taxon>
        <taxon>Coccidia</taxon>
        <taxon>Eucoccidiorida</taxon>
        <taxon>Eimeriorina</taxon>
        <taxon>Eimeriidae</taxon>
        <taxon>Eimeria</taxon>
    </lineage>
</organism>
<gene>
    <name evidence="2" type="ORF">ETH_00041495</name>
</gene>
<dbReference type="GeneID" id="25257339"/>
<feature type="compositionally biased region" description="Basic and acidic residues" evidence="1">
    <location>
        <begin position="21"/>
        <end position="31"/>
    </location>
</feature>
<dbReference type="VEuPathDB" id="ToxoDB:ETH_00041495"/>
<sequence length="76" mass="7794">MEEAAAAAAKTAAAAAAAAKQHREGRFRDRVWGGPGAKIERGSSGDRLGIGIGIGIALLTQELQQKGQKEPRGKVG</sequence>
<evidence type="ECO:0000256" key="1">
    <source>
        <dbReference type="SAM" id="MobiDB-lite"/>
    </source>
</evidence>
<accession>U6KWH5</accession>
<feature type="non-terminal residue" evidence="2">
    <location>
        <position position="76"/>
    </location>
</feature>
<dbReference type="AlphaFoldDB" id="U6KWH5"/>
<evidence type="ECO:0000313" key="3">
    <source>
        <dbReference type="Proteomes" id="UP000030747"/>
    </source>
</evidence>
<keyword evidence="3" id="KW-1185">Reference proteome</keyword>
<name>U6KWH5_EIMTE</name>
<dbReference type="EMBL" id="HG675248">
    <property type="protein sequence ID" value="CDJ40709.1"/>
    <property type="molecule type" value="Genomic_DNA"/>
</dbReference>
<dbReference type="RefSeq" id="XP_013231459.1">
    <property type="nucleotide sequence ID" value="XM_013376005.1"/>
</dbReference>
<feature type="region of interest" description="Disordered" evidence="1">
    <location>
        <begin position="15"/>
        <end position="40"/>
    </location>
</feature>
<reference evidence="2" key="1">
    <citation type="submission" date="2013-10" db="EMBL/GenBank/DDBJ databases">
        <title>Genomic analysis of the causative agents of coccidiosis in chickens.</title>
        <authorList>
            <person name="Reid A.J."/>
            <person name="Blake D."/>
            <person name="Billington K."/>
            <person name="Browne H."/>
            <person name="Dunn M."/>
            <person name="Hung S."/>
            <person name="Kawahara F."/>
            <person name="Miranda-Saavedra D."/>
            <person name="Mourier T."/>
            <person name="Nagra H."/>
            <person name="Otto T.D."/>
            <person name="Rawlings N."/>
            <person name="Sanchez A."/>
            <person name="Sanders M."/>
            <person name="Subramaniam C."/>
            <person name="Tay Y."/>
            <person name="Dear P."/>
            <person name="Doerig C."/>
            <person name="Gruber A."/>
            <person name="Parkinson J."/>
            <person name="Shirley M."/>
            <person name="Wan K.L."/>
            <person name="Berriman M."/>
            <person name="Tomley F."/>
            <person name="Pain A."/>
        </authorList>
    </citation>
    <scope>NUCLEOTIDE SEQUENCE [LARGE SCALE GENOMIC DNA]</scope>
    <source>
        <strain evidence="2">Houghton</strain>
    </source>
</reference>